<name>A0A0A1GWN0_9LACO</name>
<dbReference type="EMBL" id="AP014680">
    <property type="protein sequence ID" value="BAP85263.1"/>
    <property type="molecule type" value="Genomic_DNA"/>
</dbReference>
<dbReference type="AlphaFoldDB" id="A0A0A1GWN0"/>
<organism evidence="1 2">
    <name type="scientific">Paucilactobacillus hokkaidonensis JCM 18461</name>
    <dbReference type="NCBI Taxonomy" id="1291742"/>
    <lineage>
        <taxon>Bacteria</taxon>
        <taxon>Bacillati</taxon>
        <taxon>Bacillota</taxon>
        <taxon>Bacilli</taxon>
        <taxon>Lactobacillales</taxon>
        <taxon>Lactobacillaceae</taxon>
        <taxon>Paucilactobacillus</taxon>
    </lineage>
</organism>
<evidence type="ECO:0000313" key="1">
    <source>
        <dbReference type="EMBL" id="BAP85263.1"/>
    </source>
</evidence>
<sequence>MERTIVPVQTKGLNQSVNKQEKRTIACQLKLRDNTLLVYNGAQPRIVEQILREMMHSE</sequence>
<reference evidence="1 2" key="1">
    <citation type="submission" date="2014-11" db="EMBL/GenBank/DDBJ databases">
        <title>Complete genome sequence and analysis of Lactobacillus hokkaidonensis LOOC260T.</title>
        <authorList>
            <person name="Tanizawa Y."/>
            <person name="Tohno M."/>
            <person name="Kaminuma E."/>
            <person name="Nakamura Y."/>
            <person name="Arita M."/>
        </authorList>
    </citation>
    <scope>NUCLEOTIDE SEQUENCE [LARGE SCALE GENOMIC DNA]</scope>
    <source>
        <strain evidence="1 2">LOOC260</strain>
    </source>
</reference>
<protein>
    <submittedName>
        <fullName evidence="1">Uncharacterized protein</fullName>
    </submittedName>
</protein>
<dbReference type="STRING" id="1291742.LOOC260_107230"/>
<proteinExistence type="predicted"/>
<evidence type="ECO:0000313" key="2">
    <source>
        <dbReference type="Proteomes" id="UP000031620"/>
    </source>
</evidence>
<dbReference type="HOGENOM" id="CLU_210314_0_0_9"/>
<dbReference type="RefSeq" id="WP_156406640.1">
    <property type="nucleotide sequence ID" value="NZ_AP014680.1"/>
</dbReference>
<gene>
    <name evidence="1" type="ORF">LOOC260_107230</name>
</gene>
<accession>A0A0A1GWN0</accession>
<dbReference type="KEGG" id="lho:LOOC260_107230"/>
<dbReference type="Proteomes" id="UP000031620">
    <property type="component" value="Chromosome"/>
</dbReference>